<dbReference type="RefSeq" id="YP_009798158.1">
    <property type="nucleotide sequence ID" value="NC_047924.1"/>
</dbReference>
<dbReference type="GeneID" id="54988603"/>
<name>A0A2K9VD19_9CAUD</name>
<evidence type="ECO:0000313" key="2">
    <source>
        <dbReference type="Proteomes" id="UP000241463"/>
    </source>
</evidence>
<dbReference type="Proteomes" id="UP000241463">
    <property type="component" value="Segment"/>
</dbReference>
<keyword evidence="2" id="KW-1185">Reference proteome</keyword>
<evidence type="ECO:0000313" key="1">
    <source>
        <dbReference type="EMBL" id="AUV60054.1"/>
    </source>
</evidence>
<dbReference type="EMBL" id="MG765277">
    <property type="protein sequence ID" value="AUV60054.1"/>
    <property type="molecule type" value="Genomic_DNA"/>
</dbReference>
<organism evidence="1 2">
    <name type="scientific">Lactobacillus phage Bacchae</name>
    <dbReference type="NCBI Taxonomy" id="2079429"/>
    <lineage>
        <taxon>Viruses</taxon>
        <taxon>Duplodnaviria</taxon>
        <taxon>Heunggongvirae</taxon>
        <taxon>Uroviricota</taxon>
        <taxon>Caudoviricetes</taxon>
        <taxon>Herelleviridae</taxon>
        <taxon>Harbinvirus</taxon>
        <taxon>Harbinvirus bacchae</taxon>
    </lineage>
</organism>
<accession>A0A2K9VD19</accession>
<dbReference type="KEGG" id="vg:54988603"/>
<proteinExistence type="predicted"/>
<reference evidence="1 2" key="1">
    <citation type="submission" date="2018-01" db="EMBL/GenBank/DDBJ databases">
        <title>Lactobacillus phages that infect wine-derived L. plantarum strains.</title>
        <authorList>
            <person name="Kyrkou I."/>
            <person name="Hestbjerg Hansen L."/>
        </authorList>
    </citation>
    <scope>NUCLEOTIDE SEQUENCE [LARGE SCALE GENOMIC DNA]</scope>
</reference>
<sequence>MIIISMETLPKIIELALAIYGGIKLVDKLFPGIKQSKFFQSFFN</sequence>
<protein>
    <submittedName>
        <fullName evidence="1">Uncharacterized protein</fullName>
    </submittedName>
</protein>